<dbReference type="RefSeq" id="WP_073994384.1">
    <property type="nucleotide sequence ID" value="NZ_FQYT01000025.1"/>
</dbReference>
<sequence>MIELRPHHGMCIGQFAGYGYDREFVENMKHIVHGLETNNPYVRLVCHTDVICGRCPHNIDHGCHSGQEVLKYDMACLHLTGFWENQEIRWLDFKDKVREMVLKEDTIKEVCTDCSWLEICLQAVARTRR</sequence>
<dbReference type="STRING" id="1122934.SAMN02745691_02122"/>
<protein>
    <recommendedName>
        <fullName evidence="3">DUF1284 domain-containing protein</fullName>
    </recommendedName>
</protein>
<evidence type="ECO:0008006" key="3">
    <source>
        <dbReference type="Google" id="ProtNLM"/>
    </source>
</evidence>
<proteinExistence type="predicted"/>
<evidence type="ECO:0000313" key="1">
    <source>
        <dbReference type="EMBL" id="SHJ53914.1"/>
    </source>
</evidence>
<organism evidence="1 2">
    <name type="scientific">Parasporobacterium paucivorans DSM 15970</name>
    <dbReference type="NCBI Taxonomy" id="1122934"/>
    <lineage>
        <taxon>Bacteria</taxon>
        <taxon>Bacillati</taxon>
        <taxon>Bacillota</taxon>
        <taxon>Clostridia</taxon>
        <taxon>Lachnospirales</taxon>
        <taxon>Lachnospiraceae</taxon>
        <taxon>Parasporobacterium</taxon>
    </lineage>
</organism>
<dbReference type="Pfam" id="PF06935">
    <property type="entry name" value="DUF1284"/>
    <property type="match status" value="1"/>
</dbReference>
<dbReference type="AlphaFoldDB" id="A0A1M6K4J1"/>
<keyword evidence="2" id="KW-1185">Reference proteome</keyword>
<evidence type="ECO:0000313" key="2">
    <source>
        <dbReference type="Proteomes" id="UP000184342"/>
    </source>
</evidence>
<gene>
    <name evidence="1" type="ORF">SAMN02745691_02122</name>
</gene>
<accession>A0A1M6K4J1</accession>
<dbReference type="InterPro" id="IPR009702">
    <property type="entry name" value="DUF1284"/>
</dbReference>
<dbReference type="Proteomes" id="UP000184342">
    <property type="component" value="Unassembled WGS sequence"/>
</dbReference>
<dbReference type="EMBL" id="FQYT01000025">
    <property type="protein sequence ID" value="SHJ53914.1"/>
    <property type="molecule type" value="Genomic_DNA"/>
</dbReference>
<name>A0A1M6K4J1_9FIRM</name>
<dbReference type="OrthoDB" id="121064at2"/>
<reference evidence="1 2" key="1">
    <citation type="submission" date="2016-11" db="EMBL/GenBank/DDBJ databases">
        <authorList>
            <person name="Jaros S."/>
            <person name="Januszkiewicz K."/>
            <person name="Wedrychowicz H."/>
        </authorList>
    </citation>
    <scope>NUCLEOTIDE SEQUENCE [LARGE SCALE GENOMIC DNA]</scope>
    <source>
        <strain evidence="1 2">DSM 15970</strain>
    </source>
</reference>